<accession>A0A0G2H3Z6</accession>
<dbReference type="PANTHER" id="PTHR39598">
    <property type="entry name" value="AUSTINOL SYNTHESIS PROTEIN F-RELATED"/>
    <property type="match status" value="1"/>
</dbReference>
<evidence type="ECO:0000313" key="4">
    <source>
        <dbReference type="Proteomes" id="UP001430584"/>
    </source>
</evidence>
<organism evidence="2 3">
    <name type="scientific">Diplodia seriata</name>
    <dbReference type="NCBI Taxonomy" id="420778"/>
    <lineage>
        <taxon>Eukaryota</taxon>
        <taxon>Fungi</taxon>
        <taxon>Dikarya</taxon>
        <taxon>Ascomycota</taxon>
        <taxon>Pezizomycotina</taxon>
        <taxon>Dothideomycetes</taxon>
        <taxon>Dothideomycetes incertae sedis</taxon>
        <taxon>Botryosphaeriales</taxon>
        <taxon>Botryosphaeriaceae</taxon>
        <taxon>Diplodia</taxon>
    </lineage>
</organism>
<dbReference type="EMBL" id="JAJVCZ030000002">
    <property type="protein sequence ID" value="KAL0263634.1"/>
    <property type="molecule type" value="Genomic_DNA"/>
</dbReference>
<dbReference type="Gene3D" id="3.10.450.50">
    <property type="match status" value="1"/>
</dbReference>
<reference evidence="2 3" key="1">
    <citation type="submission" date="2015-03" db="EMBL/GenBank/DDBJ databases">
        <authorList>
            <person name="Morales-Cruz A."/>
            <person name="Amrine K.C."/>
            <person name="Cantu D."/>
        </authorList>
    </citation>
    <scope>NUCLEOTIDE SEQUENCE [LARGE SCALE GENOMIC DNA]</scope>
    <source>
        <strain evidence="2">DS831</strain>
    </source>
</reference>
<keyword evidence="4" id="KW-1185">Reference proteome</keyword>
<proteinExistence type="predicted"/>
<evidence type="ECO:0000313" key="3">
    <source>
        <dbReference type="Proteomes" id="UP000034182"/>
    </source>
</evidence>
<dbReference type="SUPFAM" id="SSF54427">
    <property type="entry name" value="NTF2-like"/>
    <property type="match status" value="1"/>
</dbReference>
<sequence length="144" mass="15580">MSTEQSQRLQTVHALLDGYGSLSVPTLTASLADDFKHQVLPESLGMPARDKAAFEQHAAGIFSVFEAFAMVPKAVFEDSERNAVVVSARMQGTLKGGKGEWKNECVMLITLSADGTRVVAVEEFVDSAKALEMRAKMAPKGFDE</sequence>
<dbReference type="GeneID" id="92006700"/>
<evidence type="ECO:0000313" key="2">
    <source>
        <dbReference type="EMBL" id="KKY23490.1"/>
    </source>
</evidence>
<protein>
    <submittedName>
        <fullName evidence="2">Putative cytochrome p450</fullName>
    </submittedName>
</protein>
<gene>
    <name evidence="1" type="ORF">SLS55_002615</name>
    <name evidence="2" type="ORF">UCDDS831_g02910</name>
</gene>
<dbReference type="Proteomes" id="UP001430584">
    <property type="component" value="Unassembled WGS sequence"/>
</dbReference>
<dbReference type="Proteomes" id="UP000034182">
    <property type="component" value="Unassembled WGS sequence"/>
</dbReference>
<reference evidence="2 3" key="2">
    <citation type="submission" date="2015-05" db="EMBL/GenBank/DDBJ databases">
        <title>Distinctive expansion of gene families associated with plant cell wall degradation and secondary metabolism in the genomes of grapevine trunk pathogens.</title>
        <authorList>
            <person name="Lawrence D.P."/>
            <person name="Travadon R."/>
            <person name="Rolshausen P.E."/>
            <person name="Baumgartner K."/>
        </authorList>
    </citation>
    <scope>NUCLEOTIDE SEQUENCE [LARGE SCALE GENOMIC DNA]</scope>
    <source>
        <strain evidence="2">DS831</strain>
    </source>
</reference>
<dbReference type="AlphaFoldDB" id="A0A0G2H3Z6"/>
<reference evidence="1 4" key="3">
    <citation type="submission" date="2024-02" db="EMBL/GenBank/DDBJ databases">
        <title>De novo assembly and annotation of 12 fungi associated with fruit tree decline syndrome in Ontario, Canada.</title>
        <authorList>
            <person name="Sulman M."/>
            <person name="Ellouze W."/>
            <person name="Ilyukhin E."/>
        </authorList>
    </citation>
    <scope>NUCLEOTIDE SEQUENCE [LARGE SCALE GENOMIC DNA]</scope>
    <source>
        <strain evidence="1 4">FDS-637</strain>
    </source>
</reference>
<dbReference type="InterPro" id="IPR032710">
    <property type="entry name" value="NTF2-like_dom_sf"/>
</dbReference>
<dbReference type="InterPro" id="IPR050977">
    <property type="entry name" value="Fungal_Meroterpenoid_Isomerase"/>
</dbReference>
<dbReference type="EMBL" id="LAQI01000066">
    <property type="protein sequence ID" value="KKY23490.1"/>
    <property type="molecule type" value="Genomic_DNA"/>
</dbReference>
<comment type="caution">
    <text evidence="2">The sequence shown here is derived from an EMBL/GenBank/DDBJ whole genome shotgun (WGS) entry which is preliminary data.</text>
</comment>
<name>A0A0G2H3Z6_9PEZI</name>
<dbReference type="RefSeq" id="XP_066636663.1">
    <property type="nucleotide sequence ID" value="XM_066774096.1"/>
</dbReference>
<evidence type="ECO:0000313" key="1">
    <source>
        <dbReference type="EMBL" id="KAL0263634.1"/>
    </source>
</evidence>
<dbReference type="PANTHER" id="PTHR39598:SF1">
    <property type="entry name" value="AUSTINOID BIOSYNTHESIS CLUSTERS PROTEIN F-RELATED"/>
    <property type="match status" value="1"/>
</dbReference>